<reference evidence="4" key="1">
    <citation type="journal article" date="2013" name="PLoS Genet.">
        <title>The genome of Spraguea lophii and the basis of host-microsporidian interactions.</title>
        <authorList>
            <person name="Campbell S.E."/>
            <person name="Williams T.A."/>
            <person name="Yousuf A."/>
            <person name="Soanes D.M."/>
            <person name="Paszkiewicz K.H."/>
            <person name="Williams B.A.P."/>
        </authorList>
    </citation>
    <scope>NUCLEOTIDE SEQUENCE [LARGE SCALE GENOMIC DNA]</scope>
    <source>
        <strain evidence="4">42_110</strain>
    </source>
</reference>
<proteinExistence type="predicted"/>
<dbReference type="VEuPathDB" id="MicrosporidiaDB:SLOPH_1894"/>
<evidence type="ECO:0000259" key="2">
    <source>
        <dbReference type="PROSITE" id="PS50192"/>
    </source>
</evidence>
<evidence type="ECO:0000313" key="4">
    <source>
        <dbReference type="Proteomes" id="UP000014978"/>
    </source>
</evidence>
<keyword evidence="4" id="KW-1185">Reference proteome</keyword>
<dbReference type="EMBL" id="ATCN01001289">
    <property type="protein sequence ID" value="EPR77773.1"/>
    <property type="molecule type" value="Genomic_DNA"/>
</dbReference>
<dbReference type="PROSITE" id="PS50192">
    <property type="entry name" value="T_SNARE"/>
    <property type="match status" value="1"/>
</dbReference>
<feature type="domain" description="T-SNARE coiled-coil homology" evidence="2">
    <location>
        <begin position="134"/>
        <end position="196"/>
    </location>
</feature>
<dbReference type="FunCoup" id="S7XPC3">
    <property type="interactions" value="115"/>
</dbReference>
<dbReference type="InterPro" id="IPR000727">
    <property type="entry name" value="T_SNARE_dom"/>
</dbReference>
<dbReference type="AlphaFoldDB" id="S7XPC3"/>
<evidence type="ECO:0000313" key="3">
    <source>
        <dbReference type="EMBL" id="EPR77773.1"/>
    </source>
</evidence>
<name>S7XPC3_SPRLO</name>
<dbReference type="STRING" id="1358809.S7XPC3"/>
<organism evidence="3 4">
    <name type="scientific">Spraguea lophii (strain 42_110)</name>
    <name type="common">Microsporidian parasite</name>
    <dbReference type="NCBI Taxonomy" id="1358809"/>
    <lineage>
        <taxon>Eukaryota</taxon>
        <taxon>Fungi</taxon>
        <taxon>Fungi incertae sedis</taxon>
        <taxon>Microsporidia</taxon>
        <taxon>Spragueidae</taxon>
        <taxon>Spraguea</taxon>
    </lineage>
</organism>
<dbReference type="InParanoid" id="S7XPC3"/>
<gene>
    <name evidence="3" type="ORF">SLOPH_1894</name>
</gene>
<keyword evidence="1" id="KW-0812">Transmembrane</keyword>
<dbReference type="GO" id="GO:0016020">
    <property type="term" value="C:membrane"/>
    <property type="evidence" value="ECO:0007669"/>
    <property type="project" value="InterPro"/>
</dbReference>
<comment type="caution">
    <text evidence="3">The sequence shown here is derived from an EMBL/GenBank/DDBJ whole genome shotgun (WGS) entry which is preliminary data.</text>
</comment>
<feature type="transmembrane region" description="Helical" evidence="1">
    <location>
        <begin position="207"/>
        <end position="227"/>
    </location>
</feature>
<evidence type="ECO:0000256" key="1">
    <source>
        <dbReference type="SAM" id="Phobius"/>
    </source>
</evidence>
<sequence length="233" mass="28028">MITNRTDIFLKLRPPSPQPFSNIIYNEEIKSLISITSKNINHLQFLQEKQCLPAFTHQKIALEDINILKTTINTQIPQIENKIRNIDRLPIYNITLKKNMKEYFLNIIQSTLLKYKTKQQSYLKKLEMMEYPEEQYLEYEIKNIKDIHKSIFFITELLLEMKTLINNQSKQIDRIDYHIDQINRRIRGTNTEFENIPKQHKIIKNRIIYGMSAIIFLIMIYSMLKIYKNEKNK</sequence>
<dbReference type="Proteomes" id="UP000014978">
    <property type="component" value="Unassembled WGS sequence"/>
</dbReference>
<accession>S7XPC3</accession>
<keyword evidence="1" id="KW-0472">Membrane</keyword>
<dbReference type="OrthoDB" id="10251371at2759"/>
<dbReference type="HOGENOM" id="CLU_093580_0_0_1"/>
<dbReference type="GO" id="GO:0016192">
    <property type="term" value="P:vesicle-mediated transport"/>
    <property type="evidence" value="ECO:0007669"/>
    <property type="project" value="InterPro"/>
</dbReference>
<dbReference type="Gene3D" id="1.20.5.110">
    <property type="match status" value="1"/>
</dbReference>
<protein>
    <submittedName>
        <fullName evidence="3">SNARE domain containing protein</fullName>
    </submittedName>
</protein>
<dbReference type="OMA" id="EDTRPFQ"/>
<dbReference type="InterPro" id="IPR010989">
    <property type="entry name" value="SNARE"/>
</dbReference>
<dbReference type="SUPFAM" id="SSF47661">
    <property type="entry name" value="t-snare proteins"/>
    <property type="match status" value="1"/>
</dbReference>
<keyword evidence="1" id="KW-1133">Transmembrane helix</keyword>